<evidence type="ECO:0000256" key="4">
    <source>
        <dbReference type="ARBA" id="ARBA00023034"/>
    </source>
</evidence>
<evidence type="ECO:0000256" key="8">
    <source>
        <dbReference type="ARBA" id="ARBA00023485"/>
    </source>
</evidence>
<evidence type="ECO:0000256" key="2">
    <source>
        <dbReference type="ARBA" id="ARBA00022692"/>
    </source>
</evidence>
<dbReference type="PROSITE" id="PS51257">
    <property type="entry name" value="PROKAR_LIPOPROTEIN"/>
    <property type="match status" value="1"/>
</dbReference>
<evidence type="ECO:0000256" key="6">
    <source>
        <dbReference type="ARBA" id="ARBA00023180"/>
    </source>
</evidence>
<evidence type="ECO:0000256" key="7">
    <source>
        <dbReference type="ARBA" id="ARBA00023461"/>
    </source>
</evidence>
<keyword evidence="3" id="KW-1133">Transmembrane helix</keyword>
<comment type="caution">
    <text evidence="9">The sequence shown here is derived from an EMBL/GenBank/DDBJ whole genome shotgun (WGS) entry which is preliminary data.</text>
</comment>
<comment type="similarity">
    <text evidence="7">Belongs to the SPRING family.</text>
</comment>
<proteinExistence type="inferred from homology"/>
<dbReference type="EMBL" id="JAUUTY010000004">
    <property type="protein sequence ID" value="KAK1646141.1"/>
    <property type="molecule type" value="Genomic_DNA"/>
</dbReference>
<keyword evidence="10" id="KW-1185">Reference proteome</keyword>
<dbReference type="AlphaFoldDB" id="A0AAD8W765"/>
<reference evidence="9" key="1">
    <citation type="submission" date="2023-07" db="EMBL/GenBank/DDBJ databases">
        <title>A chromosome-level genome assembly of Lolium multiflorum.</title>
        <authorList>
            <person name="Chen Y."/>
            <person name="Copetti D."/>
            <person name="Kolliker R."/>
            <person name="Studer B."/>
        </authorList>
    </citation>
    <scope>NUCLEOTIDE SEQUENCE</scope>
    <source>
        <strain evidence="9">02402/16</strain>
        <tissue evidence="9">Leaf</tissue>
    </source>
</reference>
<dbReference type="Pfam" id="PF10218">
    <property type="entry name" value="SPRING1"/>
    <property type="match status" value="1"/>
</dbReference>
<evidence type="ECO:0000313" key="9">
    <source>
        <dbReference type="EMBL" id="KAK1646141.1"/>
    </source>
</evidence>
<keyword evidence="4" id="KW-0333">Golgi apparatus</keyword>
<accession>A0AAD8W765</accession>
<dbReference type="GO" id="GO:0000139">
    <property type="term" value="C:Golgi membrane"/>
    <property type="evidence" value="ECO:0007669"/>
    <property type="project" value="UniProtKB-SubCell"/>
</dbReference>
<dbReference type="PANTHER" id="PTHR13481">
    <property type="entry name" value="SREBP REGULATING GENE PROTEIN"/>
    <property type="match status" value="1"/>
</dbReference>
<organism evidence="9 10">
    <name type="scientific">Lolium multiflorum</name>
    <name type="common">Italian ryegrass</name>
    <name type="synonym">Lolium perenne subsp. multiflorum</name>
    <dbReference type="NCBI Taxonomy" id="4521"/>
    <lineage>
        <taxon>Eukaryota</taxon>
        <taxon>Viridiplantae</taxon>
        <taxon>Streptophyta</taxon>
        <taxon>Embryophyta</taxon>
        <taxon>Tracheophyta</taxon>
        <taxon>Spermatophyta</taxon>
        <taxon>Magnoliopsida</taxon>
        <taxon>Liliopsida</taxon>
        <taxon>Poales</taxon>
        <taxon>Poaceae</taxon>
        <taxon>BOP clade</taxon>
        <taxon>Pooideae</taxon>
        <taxon>Poodae</taxon>
        <taxon>Poeae</taxon>
        <taxon>Poeae Chloroplast Group 2 (Poeae type)</taxon>
        <taxon>Loliodinae</taxon>
        <taxon>Loliinae</taxon>
        <taxon>Lolium</taxon>
    </lineage>
</organism>
<keyword evidence="6" id="KW-0325">Glycoprotein</keyword>
<comment type="subcellular location">
    <subcellularLocation>
        <location evidence="1">Golgi apparatus membrane</location>
        <topology evidence="1">Single-pass membrane protein</topology>
    </subcellularLocation>
</comment>
<evidence type="ECO:0000256" key="3">
    <source>
        <dbReference type="ARBA" id="ARBA00022989"/>
    </source>
</evidence>
<protein>
    <recommendedName>
        <fullName evidence="8">SREBP regulating gene protein</fullName>
    </recommendedName>
</protein>
<dbReference type="InterPro" id="IPR019352">
    <property type="entry name" value="SPRING1"/>
</dbReference>
<evidence type="ECO:0000256" key="5">
    <source>
        <dbReference type="ARBA" id="ARBA00023136"/>
    </source>
</evidence>
<sequence length="282" mass="30683">MASPRLLYIRRILYAAAAAAFCACLPAPVSAIRKDIGLAEPILCRRTVQGRHLISDDNGYVCSALSVDPSSRCCPRTGARFSCQGCNHDLQCCNSYEYCVSCCLDPSRTNEGDVQKLKVAKPVTAGTYTDIFDFCMGRCRHSSASVVHENAYVSDFHHCFMMQQNSSGSTESNCGSRDCGSRLAGINILLGRQGESCNSVCGAKGQSCVPSKLSELNKCEILQKYMRCKSGCFPSLGPDQPAEVVDEAPRNLNPGACLYMQMDERLTCDGSHQHTRRLCPCA</sequence>
<gene>
    <name evidence="9" type="ORF">QYE76_063946</name>
</gene>
<evidence type="ECO:0000313" key="10">
    <source>
        <dbReference type="Proteomes" id="UP001231189"/>
    </source>
</evidence>
<keyword evidence="2" id="KW-0812">Transmembrane</keyword>
<dbReference type="GO" id="GO:2000640">
    <property type="term" value="P:positive regulation of SREBP signaling pathway"/>
    <property type="evidence" value="ECO:0007669"/>
    <property type="project" value="InterPro"/>
</dbReference>
<evidence type="ECO:0000256" key="1">
    <source>
        <dbReference type="ARBA" id="ARBA00004194"/>
    </source>
</evidence>
<keyword evidence="5" id="KW-0472">Membrane</keyword>
<dbReference type="PANTHER" id="PTHR13481:SF0">
    <property type="entry name" value="SREBP REGULATING GENE PROTEIN"/>
    <property type="match status" value="1"/>
</dbReference>
<name>A0AAD8W765_LOLMU</name>
<dbReference type="Proteomes" id="UP001231189">
    <property type="component" value="Unassembled WGS sequence"/>
</dbReference>